<keyword evidence="1" id="KW-0812">Transmembrane</keyword>
<dbReference type="Proteomes" id="UP000095210">
    <property type="component" value="Chromosome"/>
</dbReference>
<gene>
    <name evidence="2" type="ORF">TL08_20225</name>
</gene>
<sequence>MRTALAIMIGLFLGFFGGLVSAQVLDLIHRLVEGIPADLQLRRFLPLTFASVGALVAPVLAGIRMRRRTTDPGPRRAHPARCFGNTFRGSTRTPHTRSRGTTWCQFCEKTRSGPS</sequence>
<protein>
    <submittedName>
        <fullName evidence="2">Uncharacterized protein</fullName>
    </submittedName>
</protein>
<organism evidence="2 3">
    <name type="scientific">Actinoalloteichus hymeniacidonis</name>
    <dbReference type="NCBI Taxonomy" id="340345"/>
    <lineage>
        <taxon>Bacteria</taxon>
        <taxon>Bacillati</taxon>
        <taxon>Actinomycetota</taxon>
        <taxon>Actinomycetes</taxon>
        <taxon>Pseudonocardiales</taxon>
        <taxon>Pseudonocardiaceae</taxon>
        <taxon>Actinoalloteichus</taxon>
    </lineage>
</organism>
<feature type="transmembrane region" description="Helical" evidence="1">
    <location>
        <begin position="46"/>
        <end position="65"/>
    </location>
</feature>
<dbReference type="InterPro" id="IPR046001">
    <property type="entry name" value="DUF5957"/>
</dbReference>
<dbReference type="EMBL" id="CP014859">
    <property type="protein sequence ID" value="AOS64836.1"/>
    <property type="molecule type" value="Genomic_DNA"/>
</dbReference>
<keyword evidence="1" id="KW-0472">Membrane</keyword>
<dbReference type="Pfam" id="PF19382">
    <property type="entry name" value="DUF5957"/>
    <property type="match status" value="1"/>
</dbReference>
<name>A0AAC9HTX8_9PSEU</name>
<evidence type="ECO:0000256" key="1">
    <source>
        <dbReference type="SAM" id="Phobius"/>
    </source>
</evidence>
<evidence type="ECO:0000313" key="2">
    <source>
        <dbReference type="EMBL" id="AOS64836.1"/>
    </source>
</evidence>
<reference evidence="3" key="1">
    <citation type="submission" date="2016-03" db="EMBL/GenBank/DDBJ databases">
        <title>Complete genome sequence of the type strain Actinoalloteichus hymeniacidonis DSM 45092.</title>
        <authorList>
            <person name="Schaffert L."/>
            <person name="Albersmeier A."/>
            <person name="Winkler A."/>
            <person name="Kalinowski J."/>
            <person name="Zotchev S."/>
            <person name="Ruckert C."/>
        </authorList>
    </citation>
    <scope>NUCLEOTIDE SEQUENCE [LARGE SCALE GENOMIC DNA]</scope>
    <source>
        <strain evidence="3">HPA177(T) (DSM 45092(T))</strain>
    </source>
</reference>
<keyword evidence="1" id="KW-1133">Transmembrane helix</keyword>
<keyword evidence="3" id="KW-1185">Reference proteome</keyword>
<evidence type="ECO:0000313" key="3">
    <source>
        <dbReference type="Proteomes" id="UP000095210"/>
    </source>
</evidence>
<dbReference type="AlphaFoldDB" id="A0AAC9HTX8"/>
<dbReference type="KEGG" id="ahm:TL08_20225"/>
<accession>A0AAC9HTX8</accession>
<proteinExistence type="predicted"/>